<name>A0A345CUV9_9GAMM</name>
<gene>
    <name evidence="1" type="ORF">AV903_16225</name>
</gene>
<evidence type="ECO:0000313" key="2">
    <source>
        <dbReference type="Proteomes" id="UP000264980"/>
    </source>
</evidence>
<reference evidence="2" key="1">
    <citation type="submission" date="2016-01" db="EMBL/GenBank/DDBJ databases">
        <authorList>
            <person name="Shapiro L."/>
        </authorList>
    </citation>
    <scope>NUCLEOTIDE SEQUENCE [LARGE SCALE GENOMIC DNA]</scope>
    <source>
        <strain evidence="2">MDcuke</strain>
    </source>
</reference>
<organism evidence="1 2">
    <name type="scientific">Erwinia tracheiphila</name>
    <dbReference type="NCBI Taxonomy" id="65700"/>
    <lineage>
        <taxon>Bacteria</taxon>
        <taxon>Pseudomonadati</taxon>
        <taxon>Pseudomonadota</taxon>
        <taxon>Gammaproteobacteria</taxon>
        <taxon>Enterobacterales</taxon>
        <taxon>Erwiniaceae</taxon>
        <taxon>Erwinia</taxon>
    </lineage>
</organism>
<evidence type="ECO:0000313" key="1">
    <source>
        <dbReference type="EMBL" id="AXF77226.1"/>
    </source>
</evidence>
<protein>
    <submittedName>
        <fullName evidence="1">Uncharacterized protein</fullName>
    </submittedName>
</protein>
<sequence>MVKSLVVMGITDSDFPMSSMTGKANLLLTTSTGGGVHAGIKRLPPDRSNNQLSGSSFVKTRRSLQGYFFFAFAFGKSVMLPSKISAARPTDSCSVG</sequence>
<accession>A0A345CUV9</accession>
<dbReference type="AlphaFoldDB" id="A0A345CUV9"/>
<dbReference type="Proteomes" id="UP000264980">
    <property type="component" value="Chromosome"/>
</dbReference>
<dbReference type="EMBL" id="CP013970">
    <property type="protein sequence ID" value="AXF77226.1"/>
    <property type="molecule type" value="Genomic_DNA"/>
</dbReference>
<proteinExistence type="predicted"/>